<dbReference type="GO" id="GO:0016747">
    <property type="term" value="F:acyltransferase activity, transferring groups other than amino-acyl groups"/>
    <property type="evidence" value="ECO:0007669"/>
    <property type="project" value="InterPro"/>
</dbReference>
<dbReference type="InterPro" id="IPR000182">
    <property type="entry name" value="GNAT_dom"/>
</dbReference>
<dbReference type="Pfam" id="PF13302">
    <property type="entry name" value="Acetyltransf_3"/>
    <property type="match status" value="1"/>
</dbReference>
<evidence type="ECO:0000313" key="2">
    <source>
        <dbReference type="EMBL" id="CAA9550231.1"/>
    </source>
</evidence>
<dbReference type="AlphaFoldDB" id="A0A6J4UKH7"/>
<name>A0A6J4UKH7_9BACT</name>
<gene>
    <name evidence="2" type="ORF">AVDCRST_MAG19-689</name>
</gene>
<organism evidence="2">
    <name type="scientific">uncultured Thermomicrobiales bacterium</name>
    <dbReference type="NCBI Taxonomy" id="1645740"/>
    <lineage>
        <taxon>Bacteria</taxon>
        <taxon>Pseudomonadati</taxon>
        <taxon>Thermomicrobiota</taxon>
        <taxon>Thermomicrobia</taxon>
        <taxon>Thermomicrobiales</taxon>
        <taxon>environmental samples</taxon>
    </lineage>
</organism>
<protein>
    <recommendedName>
        <fullName evidence="1">N-acetyltransferase domain-containing protein</fullName>
    </recommendedName>
</protein>
<dbReference type="PROSITE" id="PS51186">
    <property type="entry name" value="GNAT"/>
    <property type="match status" value="1"/>
</dbReference>
<dbReference type="InterPro" id="IPR051531">
    <property type="entry name" value="N-acetyltransferase"/>
</dbReference>
<proteinExistence type="predicted"/>
<evidence type="ECO:0000259" key="1">
    <source>
        <dbReference type="PROSITE" id="PS51186"/>
    </source>
</evidence>
<dbReference type="Gene3D" id="3.40.630.30">
    <property type="match status" value="1"/>
</dbReference>
<dbReference type="PANTHER" id="PTHR43792">
    <property type="entry name" value="GNAT FAMILY, PUTATIVE (AFU_ORTHOLOGUE AFUA_3G00765)-RELATED-RELATED"/>
    <property type="match status" value="1"/>
</dbReference>
<reference evidence="2" key="1">
    <citation type="submission" date="2020-02" db="EMBL/GenBank/DDBJ databases">
        <authorList>
            <person name="Meier V. D."/>
        </authorList>
    </citation>
    <scope>NUCLEOTIDE SEQUENCE</scope>
    <source>
        <strain evidence="2">AVDCRST_MAG19</strain>
    </source>
</reference>
<dbReference type="EMBL" id="CADCWL010000032">
    <property type="protein sequence ID" value="CAA9550231.1"/>
    <property type="molecule type" value="Genomic_DNA"/>
</dbReference>
<accession>A0A6J4UKH7</accession>
<dbReference type="InterPro" id="IPR016181">
    <property type="entry name" value="Acyl_CoA_acyltransferase"/>
</dbReference>
<dbReference type="SUPFAM" id="SSF55729">
    <property type="entry name" value="Acyl-CoA N-acyltransferases (Nat)"/>
    <property type="match status" value="1"/>
</dbReference>
<sequence>MSTALPALETERLVIRPFVLEDLAEAHRVLSDAWAVPRADQPAQLPARERWLRWAVENEAALAELSQPPFGDRAVVRRADGRLVGSVGLVPALGPFGQLPGFPAHRGSRAWFLEAGLFWAIDPAHQGQGYATEAAGALIARAVAQFRLGRLVATTEFDNAPSLAVMRKLGMRILSNPEREPAWLQAVGVLEAPAAP</sequence>
<feature type="domain" description="N-acetyltransferase" evidence="1">
    <location>
        <begin position="13"/>
        <end position="196"/>
    </location>
</feature>
<dbReference type="PANTHER" id="PTHR43792:SF1">
    <property type="entry name" value="N-ACETYLTRANSFERASE DOMAIN-CONTAINING PROTEIN"/>
    <property type="match status" value="1"/>
</dbReference>